<evidence type="ECO:0000256" key="1">
    <source>
        <dbReference type="SAM" id="SignalP"/>
    </source>
</evidence>
<evidence type="ECO:0000313" key="3">
    <source>
        <dbReference type="Proteomes" id="UP000198287"/>
    </source>
</evidence>
<feature type="signal peptide" evidence="1">
    <location>
        <begin position="1"/>
        <end position="16"/>
    </location>
</feature>
<dbReference type="Proteomes" id="UP000198287">
    <property type="component" value="Unassembled WGS sequence"/>
</dbReference>
<protein>
    <submittedName>
        <fullName evidence="2">Uncharacterized protein</fullName>
    </submittedName>
</protein>
<reference evidence="2 3" key="1">
    <citation type="submission" date="2015-12" db="EMBL/GenBank/DDBJ databases">
        <title>The genome of Folsomia candida.</title>
        <authorList>
            <person name="Faddeeva A."/>
            <person name="Derks M.F."/>
            <person name="Anvar Y."/>
            <person name="Smit S."/>
            <person name="Van Straalen N."/>
            <person name="Roelofs D."/>
        </authorList>
    </citation>
    <scope>NUCLEOTIDE SEQUENCE [LARGE SCALE GENOMIC DNA]</scope>
    <source>
        <strain evidence="2 3">VU population</strain>
        <tissue evidence="2">Whole body</tissue>
    </source>
</reference>
<sequence length="168" mass="18429">MRVITKLLICLGLVETLLFCSVATGIEDSPSSQAQIANNIATQMLDDVFEARHKPAIDALTSFDRTKLEDLRDNLINTQAEKVSAIQTKHDEIKAIGKEPGTKIVKDLDVANNEQTLILHRTVRGAGGLLGGHRSCQLKEILSFCGAVPEVQHPEVVLFQEGIILNKY</sequence>
<gene>
    <name evidence="2" type="ORF">Fcan01_25377</name>
</gene>
<keyword evidence="1" id="KW-0732">Signal</keyword>
<feature type="chain" id="PRO_5012058954" evidence="1">
    <location>
        <begin position="17"/>
        <end position="168"/>
    </location>
</feature>
<accession>A0A226D6P3</accession>
<name>A0A226D6P3_FOLCA</name>
<dbReference type="EMBL" id="LNIX01000036">
    <property type="protein sequence ID" value="OXA39936.1"/>
    <property type="molecule type" value="Genomic_DNA"/>
</dbReference>
<comment type="caution">
    <text evidence="2">The sequence shown here is derived from an EMBL/GenBank/DDBJ whole genome shotgun (WGS) entry which is preliminary data.</text>
</comment>
<keyword evidence="3" id="KW-1185">Reference proteome</keyword>
<proteinExistence type="predicted"/>
<dbReference type="AlphaFoldDB" id="A0A226D6P3"/>
<organism evidence="2 3">
    <name type="scientific">Folsomia candida</name>
    <name type="common">Springtail</name>
    <dbReference type="NCBI Taxonomy" id="158441"/>
    <lineage>
        <taxon>Eukaryota</taxon>
        <taxon>Metazoa</taxon>
        <taxon>Ecdysozoa</taxon>
        <taxon>Arthropoda</taxon>
        <taxon>Hexapoda</taxon>
        <taxon>Collembola</taxon>
        <taxon>Entomobryomorpha</taxon>
        <taxon>Isotomoidea</taxon>
        <taxon>Isotomidae</taxon>
        <taxon>Proisotominae</taxon>
        <taxon>Folsomia</taxon>
    </lineage>
</organism>
<evidence type="ECO:0000313" key="2">
    <source>
        <dbReference type="EMBL" id="OXA39936.1"/>
    </source>
</evidence>